<proteinExistence type="predicted"/>
<feature type="compositionally biased region" description="Basic and acidic residues" evidence="1">
    <location>
        <begin position="226"/>
        <end position="263"/>
    </location>
</feature>
<protein>
    <submittedName>
        <fullName evidence="3">Uncharacterized protein</fullName>
    </submittedName>
</protein>
<evidence type="ECO:0000256" key="2">
    <source>
        <dbReference type="SAM" id="Phobius"/>
    </source>
</evidence>
<feature type="compositionally biased region" description="Basic residues" evidence="1">
    <location>
        <begin position="94"/>
        <end position="105"/>
    </location>
</feature>
<keyword evidence="2" id="KW-0472">Membrane</keyword>
<feature type="compositionally biased region" description="Low complexity" evidence="1">
    <location>
        <begin position="126"/>
        <end position="141"/>
    </location>
</feature>
<feature type="region of interest" description="Disordered" evidence="1">
    <location>
        <begin position="73"/>
        <end position="293"/>
    </location>
</feature>
<feature type="compositionally biased region" description="Basic residues" evidence="1">
    <location>
        <begin position="197"/>
        <end position="213"/>
    </location>
</feature>
<feature type="compositionally biased region" description="Low complexity" evidence="1">
    <location>
        <begin position="107"/>
        <end position="116"/>
    </location>
</feature>
<gene>
    <name evidence="3" type="ORF">AVDCRST_MAG79-1868</name>
</gene>
<organism evidence="3">
    <name type="scientific">uncultured Thermoleophilia bacterium</name>
    <dbReference type="NCBI Taxonomy" id="1497501"/>
    <lineage>
        <taxon>Bacteria</taxon>
        <taxon>Bacillati</taxon>
        <taxon>Actinomycetota</taxon>
        <taxon>Thermoleophilia</taxon>
        <taxon>environmental samples</taxon>
    </lineage>
</organism>
<keyword evidence="2" id="KW-0812">Transmembrane</keyword>
<feature type="non-terminal residue" evidence="3">
    <location>
        <position position="1"/>
    </location>
</feature>
<feature type="compositionally biased region" description="Basic and acidic residues" evidence="1">
    <location>
        <begin position="274"/>
        <end position="293"/>
    </location>
</feature>
<dbReference type="EMBL" id="CADCWC010000282">
    <property type="protein sequence ID" value="CAA9541064.1"/>
    <property type="molecule type" value="Genomic_DNA"/>
</dbReference>
<keyword evidence="2" id="KW-1133">Transmembrane helix</keyword>
<evidence type="ECO:0000256" key="1">
    <source>
        <dbReference type="SAM" id="MobiDB-lite"/>
    </source>
</evidence>
<feature type="compositionally biased region" description="Basic and acidic residues" evidence="1">
    <location>
        <begin position="159"/>
        <end position="184"/>
    </location>
</feature>
<name>A0A6J4U835_9ACTN</name>
<evidence type="ECO:0000313" key="3">
    <source>
        <dbReference type="EMBL" id="CAA9541064.1"/>
    </source>
</evidence>
<accession>A0A6J4U835</accession>
<feature type="non-terminal residue" evidence="3">
    <location>
        <position position="293"/>
    </location>
</feature>
<reference evidence="3" key="1">
    <citation type="submission" date="2020-02" db="EMBL/GenBank/DDBJ databases">
        <authorList>
            <person name="Meier V. D."/>
        </authorList>
    </citation>
    <scope>NUCLEOTIDE SEQUENCE</scope>
    <source>
        <strain evidence="3">AVDCRST_MAG79</strain>
    </source>
</reference>
<feature type="transmembrane region" description="Helical" evidence="2">
    <location>
        <begin position="12"/>
        <end position="30"/>
    </location>
</feature>
<feature type="compositionally biased region" description="Low complexity" evidence="1">
    <location>
        <begin position="216"/>
        <end position="225"/>
    </location>
</feature>
<sequence>APTFWDTELAEYSTVALAGLLVFMLLAVALRPRRETVGERLAEYQMATRGPVEESVFLDDLLDRVVLPARHRGGRTRARSAGHAAARDADRAARRPGRPARRRARAAAEGSSPGRRVLGAAAGQPRGALPVAAGRLRAPAGPRRRGRQRGRAVAQGVPPRHDAGQARRADRGRAGGARRADAVEGARLGGGRGRHPEPRRRQHGRDLRQRRRRDPGPAAAAPPGEGADRTGPHDAGRADEPPGRGRRDALHHQSRLHEHDARAAGRRGRSAVRRVPEPARFLDHLPHRQHRDL</sequence>
<dbReference type="AlphaFoldDB" id="A0A6J4U835"/>